<sequence length="125" mass="14347">MCARGCFDRLESIVGPSTLITLHFAVACRLWLRQDHAWRRGLQKSVCKFKMQQGIEQRYAIKFCVHLGTSGASTLEMIQQAYGRESLSQAQVFRGHKMFKEGRESVQVARQHQELQKTNNVCDIC</sequence>
<evidence type="ECO:0000313" key="2">
    <source>
        <dbReference type="Proteomes" id="UP000887159"/>
    </source>
</evidence>
<reference evidence="1" key="1">
    <citation type="submission" date="2020-08" db="EMBL/GenBank/DDBJ databases">
        <title>Multicomponent nature underlies the extraordinary mechanical properties of spider dragline silk.</title>
        <authorList>
            <person name="Kono N."/>
            <person name="Nakamura H."/>
            <person name="Mori M."/>
            <person name="Yoshida Y."/>
            <person name="Ohtoshi R."/>
            <person name="Malay A.D."/>
            <person name="Moran D.A.P."/>
            <person name="Tomita M."/>
            <person name="Numata K."/>
            <person name="Arakawa K."/>
        </authorList>
    </citation>
    <scope>NUCLEOTIDE SEQUENCE</scope>
</reference>
<dbReference type="PROSITE" id="PS51257">
    <property type="entry name" value="PROKAR_LIPOPROTEIN"/>
    <property type="match status" value="1"/>
</dbReference>
<keyword evidence="2" id="KW-1185">Reference proteome</keyword>
<comment type="caution">
    <text evidence="1">The sequence shown here is derived from an EMBL/GenBank/DDBJ whole genome shotgun (WGS) entry which is preliminary data.</text>
</comment>
<protein>
    <submittedName>
        <fullName evidence="1">Uncharacterized protein</fullName>
    </submittedName>
</protein>
<dbReference type="EMBL" id="BMAU01021357">
    <property type="protein sequence ID" value="GFY21155.1"/>
    <property type="molecule type" value="Genomic_DNA"/>
</dbReference>
<gene>
    <name evidence="1" type="primary">NCL1_48167</name>
    <name evidence="1" type="ORF">TNCV_3991991</name>
</gene>
<dbReference type="Proteomes" id="UP000887159">
    <property type="component" value="Unassembled WGS sequence"/>
</dbReference>
<evidence type="ECO:0000313" key="1">
    <source>
        <dbReference type="EMBL" id="GFY21155.1"/>
    </source>
</evidence>
<dbReference type="AlphaFoldDB" id="A0A8X6VT60"/>
<name>A0A8X6VT60_TRICX</name>
<accession>A0A8X6VT60</accession>
<dbReference type="Gene3D" id="1.10.10.1450">
    <property type="match status" value="1"/>
</dbReference>
<proteinExistence type="predicted"/>
<organism evidence="1 2">
    <name type="scientific">Trichonephila clavipes</name>
    <name type="common">Golden silk orbweaver</name>
    <name type="synonym">Nephila clavipes</name>
    <dbReference type="NCBI Taxonomy" id="2585209"/>
    <lineage>
        <taxon>Eukaryota</taxon>
        <taxon>Metazoa</taxon>
        <taxon>Ecdysozoa</taxon>
        <taxon>Arthropoda</taxon>
        <taxon>Chelicerata</taxon>
        <taxon>Arachnida</taxon>
        <taxon>Araneae</taxon>
        <taxon>Araneomorphae</taxon>
        <taxon>Entelegynae</taxon>
        <taxon>Araneoidea</taxon>
        <taxon>Nephilidae</taxon>
        <taxon>Trichonephila</taxon>
    </lineage>
</organism>